<protein>
    <submittedName>
        <fullName evidence="1">Extracellular solute-binding protein</fullName>
    </submittedName>
</protein>
<dbReference type="Proteomes" id="UP001589818">
    <property type="component" value="Unassembled WGS sequence"/>
</dbReference>
<sequence length="575" mass="65728">MFIVSLFVNEGGNEPLKASWMIGIPLIVMALVAAACTQLFVNPILKDQGTSEAVDIRPAGEFPIADKPVTLRIYAVPPVEVEDINTNLFTTYVEERLNIKLEFVTASPAAKKERKQMLFASGEYPAIILSGDFTPDEQIKYGMSGVLQPLDELIDRYGVNMKRIFAANPKLRQAITTPDNHIYSLPDINECFHCWYSQKLWVNTEWLERLQLPEPRTAEEFYQMLKAFKTMDPNGNGIQDEIPLSGATDSWHTKITGFLMSAFIYNTDENYFYMDDGKVGMAAAQPEWKEGITYIHRLYREGLIDPSSFTQTLDGMIQLASHPEANILGSATVGHIRMAFSGLDNERNKEYSTIPPLIGPDGYQAAGYFNRVGNGQFAITDKATETEAAAAIRLADFLYSEEAVIRNEFGPENMWWRKGTQGEVDEHGRQAKFKLNPEYWDHLTQNEGWSQMGILYRNRDLRESWAVPKDPNTKEGYEHRLYLETVENYQGKEPPEVFPENVYVDPKEAFEAARLRVQMNEYIEAHMIQFITGAKQIDQEWEAYLEGFKGLKLDRYLHIYQKAYDNYTRTIKVLP</sequence>
<reference evidence="1 2" key="1">
    <citation type="submission" date="2024-09" db="EMBL/GenBank/DDBJ databases">
        <authorList>
            <person name="Sun Q."/>
            <person name="Mori K."/>
        </authorList>
    </citation>
    <scope>NUCLEOTIDE SEQUENCE [LARGE SCALE GENOMIC DNA]</scope>
    <source>
        <strain evidence="1 2">CCM 4839</strain>
    </source>
</reference>
<dbReference type="Gene3D" id="3.40.190.10">
    <property type="entry name" value="Periplasmic binding protein-like II"/>
    <property type="match status" value="2"/>
</dbReference>
<dbReference type="RefSeq" id="WP_204816059.1">
    <property type="nucleotide sequence ID" value="NZ_JANHOF010000001.1"/>
</dbReference>
<dbReference type="PANTHER" id="PTHR43649:SF12">
    <property type="entry name" value="DIACETYLCHITOBIOSE BINDING PROTEIN DASA"/>
    <property type="match status" value="1"/>
</dbReference>
<organism evidence="1 2">
    <name type="scientific">Paenibacillus mendelii</name>
    <dbReference type="NCBI Taxonomy" id="206163"/>
    <lineage>
        <taxon>Bacteria</taxon>
        <taxon>Bacillati</taxon>
        <taxon>Bacillota</taxon>
        <taxon>Bacilli</taxon>
        <taxon>Bacillales</taxon>
        <taxon>Paenibacillaceae</taxon>
        <taxon>Paenibacillus</taxon>
    </lineage>
</organism>
<dbReference type="InterPro" id="IPR050490">
    <property type="entry name" value="Bact_solute-bd_prot1"/>
</dbReference>
<evidence type="ECO:0000313" key="1">
    <source>
        <dbReference type="EMBL" id="MFC0394898.1"/>
    </source>
</evidence>
<evidence type="ECO:0000313" key="2">
    <source>
        <dbReference type="Proteomes" id="UP001589818"/>
    </source>
</evidence>
<accession>A0ABV6JG49</accession>
<keyword evidence="2" id="KW-1185">Reference proteome</keyword>
<name>A0ABV6JG49_9BACL</name>
<proteinExistence type="predicted"/>
<gene>
    <name evidence="1" type="ORF">ACFFJ8_26485</name>
</gene>
<dbReference type="SUPFAM" id="SSF53850">
    <property type="entry name" value="Periplasmic binding protein-like II"/>
    <property type="match status" value="1"/>
</dbReference>
<dbReference type="EMBL" id="JBHLVF010000041">
    <property type="protein sequence ID" value="MFC0394898.1"/>
    <property type="molecule type" value="Genomic_DNA"/>
</dbReference>
<dbReference type="PANTHER" id="PTHR43649">
    <property type="entry name" value="ARABINOSE-BINDING PROTEIN-RELATED"/>
    <property type="match status" value="1"/>
</dbReference>
<comment type="caution">
    <text evidence="1">The sequence shown here is derived from an EMBL/GenBank/DDBJ whole genome shotgun (WGS) entry which is preliminary data.</text>
</comment>